<dbReference type="Gene3D" id="1.10.10.10">
    <property type="entry name" value="Winged helix-like DNA-binding domain superfamily/Winged helix DNA-binding domain"/>
    <property type="match status" value="1"/>
</dbReference>
<keyword evidence="3" id="KW-0902">Two-component regulatory system</keyword>
<evidence type="ECO:0000256" key="5">
    <source>
        <dbReference type="ARBA" id="ARBA00023125"/>
    </source>
</evidence>
<feature type="modified residue" description="4-aspartylphosphate" evidence="8">
    <location>
        <position position="55"/>
    </location>
</feature>
<proteinExistence type="predicted"/>
<evidence type="ECO:0000313" key="13">
    <source>
        <dbReference type="Proteomes" id="UP000030012"/>
    </source>
</evidence>
<keyword evidence="2 8" id="KW-0597">Phosphoprotein</keyword>
<comment type="caution">
    <text evidence="12">The sequence shown here is derived from an EMBL/GenBank/DDBJ whole genome shotgun (WGS) entry which is preliminary data.</text>
</comment>
<keyword evidence="6" id="KW-0804">Transcription</keyword>
<dbReference type="GO" id="GO:0000156">
    <property type="term" value="F:phosphorelay response regulator activity"/>
    <property type="evidence" value="ECO:0007669"/>
    <property type="project" value="TreeGrafter"/>
</dbReference>
<reference evidence="12 13" key="1">
    <citation type="submission" date="2014-01" db="EMBL/GenBank/DDBJ databases">
        <title>Plasmidome dynamics in the species complex Clostridium novyi sensu lato converts strains of independent lineages into distinctly different pathogens.</title>
        <authorList>
            <person name="Skarin H."/>
            <person name="Segerman B."/>
        </authorList>
    </citation>
    <scope>NUCLEOTIDE SEQUENCE [LARGE SCALE GENOMIC DNA]</scope>
    <source>
        <strain evidence="12 13">4552</strain>
    </source>
</reference>
<evidence type="ECO:0000256" key="2">
    <source>
        <dbReference type="ARBA" id="ARBA00022553"/>
    </source>
</evidence>
<evidence type="ECO:0000256" key="7">
    <source>
        <dbReference type="ARBA" id="ARBA00024867"/>
    </source>
</evidence>
<dbReference type="GO" id="GO:0032993">
    <property type="term" value="C:protein-DNA complex"/>
    <property type="evidence" value="ECO:0007669"/>
    <property type="project" value="TreeGrafter"/>
</dbReference>
<keyword evidence="4" id="KW-0805">Transcription regulation</keyword>
<dbReference type="OrthoDB" id="9790442at2"/>
<dbReference type="PROSITE" id="PS50110">
    <property type="entry name" value="RESPONSE_REGULATORY"/>
    <property type="match status" value="1"/>
</dbReference>
<evidence type="ECO:0000256" key="9">
    <source>
        <dbReference type="PROSITE-ProRule" id="PRU01091"/>
    </source>
</evidence>
<evidence type="ECO:0000259" key="10">
    <source>
        <dbReference type="PROSITE" id="PS50110"/>
    </source>
</evidence>
<organism evidence="12 13">
    <name type="scientific">Clostridium novyi A str. 4552</name>
    <dbReference type="NCBI Taxonomy" id="1444289"/>
    <lineage>
        <taxon>Bacteria</taxon>
        <taxon>Bacillati</taxon>
        <taxon>Bacillota</taxon>
        <taxon>Clostridia</taxon>
        <taxon>Eubacteriales</taxon>
        <taxon>Clostridiaceae</taxon>
        <taxon>Clostridium</taxon>
    </lineage>
</organism>
<keyword evidence="5 9" id="KW-0238">DNA-binding</keyword>
<accession>A0A0A0I604</accession>
<dbReference type="InterPro" id="IPR016032">
    <property type="entry name" value="Sig_transdc_resp-reg_C-effctor"/>
</dbReference>
<dbReference type="GO" id="GO:0005829">
    <property type="term" value="C:cytosol"/>
    <property type="evidence" value="ECO:0007669"/>
    <property type="project" value="TreeGrafter"/>
</dbReference>
<dbReference type="SMART" id="SM00862">
    <property type="entry name" value="Trans_reg_C"/>
    <property type="match status" value="1"/>
</dbReference>
<dbReference type="GO" id="GO:0006355">
    <property type="term" value="P:regulation of DNA-templated transcription"/>
    <property type="evidence" value="ECO:0007669"/>
    <property type="project" value="InterPro"/>
</dbReference>
<dbReference type="CDD" id="cd00383">
    <property type="entry name" value="trans_reg_C"/>
    <property type="match status" value="1"/>
</dbReference>
<dbReference type="SUPFAM" id="SSF46894">
    <property type="entry name" value="C-terminal effector domain of the bipartite response regulators"/>
    <property type="match status" value="1"/>
</dbReference>
<dbReference type="EMBL" id="JENJ01000047">
    <property type="protein sequence ID" value="KGM95115.1"/>
    <property type="molecule type" value="Genomic_DNA"/>
</dbReference>
<evidence type="ECO:0000313" key="12">
    <source>
        <dbReference type="EMBL" id="KGM95115.1"/>
    </source>
</evidence>
<dbReference type="InterPro" id="IPR039420">
    <property type="entry name" value="WalR-like"/>
</dbReference>
<comment type="function">
    <text evidence="7">May play the central regulatory role in sporulation. It may be an element of the effector pathway responsible for the activation of sporulation genes in response to nutritional stress. Spo0A may act in concert with spo0H (a sigma factor) to control the expression of some genes that are critical to the sporulation process.</text>
</comment>
<dbReference type="FunFam" id="3.40.50.2300:FF:000001">
    <property type="entry name" value="DNA-binding response regulator PhoB"/>
    <property type="match status" value="1"/>
</dbReference>
<evidence type="ECO:0000256" key="3">
    <source>
        <dbReference type="ARBA" id="ARBA00023012"/>
    </source>
</evidence>
<protein>
    <recommendedName>
        <fullName evidence="1">Stage 0 sporulation protein A homolog</fullName>
    </recommendedName>
</protein>
<dbReference type="InterPro" id="IPR001789">
    <property type="entry name" value="Sig_transdc_resp-reg_receiver"/>
</dbReference>
<dbReference type="GO" id="GO:0000976">
    <property type="term" value="F:transcription cis-regulatory region binding"/>
    <property type="evidence" value="ECO:0007669"/>
    <property type="project" value="TreeGrafter"/>
</dbReference>
<dbReference type="InterPro" id="IPR001867">
    <property type="entry name" value="OmpR/PhoB-type_DNA-bd"/>
</dbReference>
<dbReference type="PANTHER" id="PTHR48111:SF54">
    <property type="entry name" value="STAGE 0 SPORULATION PROTEIN A HOMOLOG"/>
    <property type="match status" value="1"/>
</dbReference>
<sequence length="231" mass="26370">MEHKHKVLVIEDEQSISKFIKLVLQKQNFEVIQAFSGEDGLKKVTTENPVVVILDIMLPGIDGFKVCEILRKNYSGIGIIMLTALGQDVDKIKGLENGADDYMIKPFNPLELAARITSLIRRMNFSNNTSSDVLVSGEFKINLNSKIAYKNDKELNLTPKEFLLLKIFMENIGRSLSRDKLLDLAWGYNFVGDPKIVDVNIRRLRSKLEDDPSYPKYLQTVWGVGYIWKED</sequence>
<feature type="DNA-binding region" description="OmpR/PhoB-type" evidence="9">
    <location>
        <begin position="131"/>
        <end position="230"/>
    </location>
</feature>
<evidence type="ECO:0000256" key="6">
    <source>
        <dbReference type="ARBA" id="ARBA00023163"/>
    </source>
</evidence>
<dbReference type="CDD" id="cd17574">
    <property type="entry name" value="REC_OmpR"/>
    <property type="match status" value="1"/>
</dbReference>
<dbReference type="AlphaFoldDB" id="A0A0A0I604"/>
<evidence type="ECO:0000256" key="8">
    <source>
        <dbReference type="PROSITE-ProRule" id="PRU00169"/>
    </source>
</evidence>
<dbReference type="PROSITE" id="PS51755">
    <property type="entry name" value="OMPR_PHOB"/>
    <property type="match status" value="1"/>
</dbReference>
<evidence type="ECO:0000256" key="1">
    <source>
        <dbReference type="ARBA" id="ARBA00018672"/>
    </source>
</evidence>
<dbReference type="InterPro" id="IPR011006">
    <property type="entry name" value="CheY-like_superfamily"/>
</dbReference>
<dbReference type="Pfam" id="PF00486">
    <property type="entry name" value="Trans_reg_C"/>
    <property type="match status" value="1"/>
</dbReference>
<feature type="domain" description="Response regulatory" evidence="10">
    <location>
        <begin position="6"/>
        <end position="120"/>
    </location>
</feature>
<dbReference type="SUPFAM" id="SSF52172">
    <property type="entry name" value="CheY-like"/>
    <property type="match status" value="1"/>
</dbReference>
<dbReference type="RefSeq" id="WP_039255878.1">
    <property type="nucleotide sequence ID" value="NZ_JENJ01000047.1"/>
</dbReference>
<dbReference type="Proteomes" id="UP000030012">
    <property type="component" value="Unassembled WGS sequence"/>
</dbReference>
<dbReference type="FunFam" id="1.10.10.10:FF:000018">
    <property type="entry name" value="DNA-binding response regulator ResD"/>
    <property type="match status" value="1"/>
</dbReference>
<name>A0A0A0I604_CLONO</name>
<evidence type="ECO:0000256" key="4">
    <source>
        <dbReference type="ARBA" id="ARBA00023015"/>
    </source>
</evidence>
<evidence type="ECO:0000259" key="11">
    <source>
        <dbReference type="PROSITE" id="PS51755"/>
    </source>
</evidence>
<dbReference type="SMART" id="SM00448">
    <property type="entry name" value="REC"/>
    <property type="match status" value="1"/>
</dbReference>
<dbReference type="Gene3D" id="3.40.50.2300">
    <property type="match status" value="1"/>
</dbReference>
<dbReference type="InterPro" id="IPR036388">
    <property type="entry name" value="WH-like_DNA-bd_sf"/>
</dbReference>
<dbReference type="PANTHER" id="PTHR48111">
    <property type="entry name" value="REGULATOR OF RPOS"/>
    <property type="match status" value="1"/>
</dbReference>
<gene>
    <name evidence="12" type="ORF">Z968_09950</name>
</gene>
<dbReference type="Pfam" id="PF00072">
    <property type="entry name" value="Response_reg"/>
    <property type="match status" value="1"/>
</dbReference>
<dbReference type="Gene3D" id="6.10.250.690">
    <property type="match status" value="1"/>
</dbReference>
<feature type="domain" description="OmpR/PhoB-type" evidence="11">
    <location>
        <begin position="131"/>
        <end position="230"/>
    </location>
</feature>